<dbReference type="InterPro" id="IPR038729">
    <property type="entry name" value="Rad50/SbcC_AAA"/>
</dbReference>
<feature type="transmembrane region" description="Helical" evidence="2">
    <location>
        <begin position="361"/>
        <end position="381"/>
    </location>
</feature>
<feature type="transmembrane region" description="Helical" evidence="2">
    <location>
        <begin position="387"/>
        <end position="411"/>
    </location>
</feature>
<keyword evidence="2" id="KW-1133">Transmembrane helix</keyword>
<dbReference type="Pfam" id="PF13476">
    <property type="entry name" value="AAA_23"/>
    <property type="match status" value="1"/>
</dbReference>
<dbReference type="InterPro" id="IPR027417">
    <property type="entry name" value="P-loop_NTPase"/>
</dbReference>
<dbReference type="Proteomes" id="UP000823613">
    <property type="component" value="Unassembled WGS sequence"/>
</dbReference>
<dbReference type="EMBL" id="JADIMY010000078">
    <property type="protein sequence ID" value="MBO8427687.1"/>
    <property type="molecule type" value="Genomic_DNA"/>
</dbReference>
<protein>
    <submittedName>
        <fullName evidence="4">AAA family ATPase</fullName>
    </submittedName>
</protein>
<evidence type="ECO:0000313" key="4">
    <source>
        <dbReference type="EMBL" id="MBO8427687.1"/>
    </source>
</evidence>
<organism evidence="4 5">
    <name type="scientific">Candidatus Onthovivens merdipullorum</name>
    <dbReference type="NCBI Taxonomy" id="2840889"/>
    <lineage>
        <taxon>Bacteria</taxon>
        <taxon>Bacillati</taxon>
        <taxon>Bacillota</taxon>
        <taxon>Bacilli</taxon>
        <taxon>Bacillales</taxon>
        <taxon>Candidatus Onthovivens</taxon>
    </lineage>
</organism>
<keyword evidence="2" id="KW-0472">Membrane</keyword>
<accession>A0A9D9GXB0</accession>
<dbReference type="SUPFAM" id="SSF52540">
    <property type="entry name" value="P-loop containing nucleoside triphosphate hydrolases"/>
    <property type="match status" value="1"/>
</dbReference>
<gene>
    <name evidence="4" type="ORF">IAC58_03945</name>
</gene>
<reference evidence="4" key="1">
    <citation type="submission" date="2020-10" db="EMBL/GenBank/DDBJ databases">
        <authorList>
            <person name="Gilroy R."/>
        </authorList>
    </citation>
    <scope>NUCLEOTIDE SEQUENCE</scope>
    <source>
        <strain evidence="4">11159</strain>
    </source>
</reference>
<keyword evidence="1" id="KW-0175">Coiled coil</keyword>
<evidence type="ECO:0000256" key="2">
    <source>
        <dbReference type="SAM" id="Phobius"/>
    </source>
</evidence>
<reference evidence="4" key="2">
    <citation type="journal article" date="2021" name="PeerJ">
        <title>Extensive microbial diversity within the chicken gut microbiome revealed by metagenomics and culture.</title>
        <authorList>
            <person name="Gilroy R."/>
            <person name="Ravi A."/>
            <person name="Getino M."/>
            <person name="Pursley I."/>
            <person name="Horton D.L."/>
            <person name="Alikhan N.F."/>
            <person name="Baker D."/>
            <person name="Gharbi K."/>
            <person name="Hall N."/>
            <person name="Watson M."/>
            <person name="Adriaenssens E.M."/>
            <person name="Foster-Nyarko E."/>
            <person name="Jarju S."/>
            <person name="Secka A."/>
            <person name="Antonio M."/>
            <person name="Oren A."/>
            <person name="Chaudhuri R.R."/>
            <person name="La Ragione R."/>
            <person name="Hildebrand F."/>
            <person name="Pallen M.J."/>
        </authorList>
    </citation>
    <scope>NUCLEOTIDE SEQUENCE</scope>
    <source>
        <strain evidence="4">11159</strain>
    </source>
</reference>
<evidence type="ECO:0000259" key="3">
    <source>
        <dbReference type="Pfam" id="PF13476"/>
    </source>
</evidence>
<feature type="coiled-coil region" evidence="1">
    <location>
        <begin position="200"/>
        <end position="354"/>
    </location>
</feature>
<evidence type="ECO:0000256" key="1">
    <source>
        <dbReference type="SAM" id="Coils"/>
    </source>
</evidence>
<feature type="domain" description="Rad50/SbcC-type AAA" evidence="3">
    <location>
        <begin position="5"/>
        <end position="235"/>
    </location>
</feature>
<name>A0A9D9GXB0_9BACL</name>
<keyword evidence="2" id="KW-0812">Transmembrane</keyword>
<proteinExistence type="predicted"/>
<dbReference type="AlphaFoldDB" id="A0A9D9GXB0"/>
<dbReference type="GO" id="GO:0006302">
    <property type="term" value="P:double-strand break repair"/>
    <property type="evidence" value="ECO:0007669"/>
    <property type="project" value="InterPro"/>
</dbReference>
<dbReference type="Gene3D" id="3.40.50.300">
    <property type="entry name" value="P-loop containing nucleotide triphosphate hydrolases"/>
    <property type="match status" value="2"/>
</dbReference>
<dbReference type="PANTHER" id="PTHR41259">
    <property type="entry name" value="DOUBLE-STRAND BREAK REPAIR RAD50 ATPASE, PUTATIVE-RELATED"/>
    <property type="match status" value="1"/>
</dbReference>
<dbReference type="GO" id="GO:0016887">
    <property type="term" value="F:ATP hydrolysis activity"/>
    <property type="evidence" value="ECO:0007669"/>
    <property type="project" value="InterPro"/>
</dbReference>
<sequence length="746" mass="87319">MKLLSLHINNFGVLKNFDLNFKSDLTSIIKDNGNGKTTLTNFILVILYGTKVDFELVNMYKTWGETSFGGYIEIELDNLNKYRIERIYSSKGKRTFNETLKVIDLKSFNEIKIDELDRPIGESLLGVNFETFKKTCFIEQNFIDFKNNKDTNDSLKDSIHKVVGHIVDIDIYPEIISKIDSDIKLISPKGRADNNEYKKIQKEIKDLKDYILEHNNIESEINEVKNKINNLENRKEQLNKNKDIINNSYANLKVINDYNNLKENKAKYEKDISGIKKYFNNADINEEILNEYENNKNQVTNLIKEQNNNLKNIENTEKENLVLFNGYTPNKIDKENINKKEKIYETKINEVKEEFTRNKKFLFSSLVFYALCLISFLSLIFVSNSTYGLIIATILGVIFILTGSVLLFLFYKSKTKKNEVEEIKIEKIIPSIEAIEVIKKCKFNLENLDESIAKFNTNYELFLKNNLVLEGFYKNKSDYEAKIKDLEFKIKEFYKHYNFNDTNFNLIDARYNLKELRKLNTELEVCNNKLLNLKNNNENLFSKNENIDLEKLNLESKNNNDELSKINSDLISLKSKLNNELMFTYEKVEDNKELIKYKEESLKELEEKTKLLELTKEFFISSYTNLNAKYVKPLTDFINPILKKEDVKGINSFNVNSDFKLILDTNSGSGLDINLLSKGYLDFVSLILRFALINIIYNKEKPFIILDDSFTNLDESHIKKAIDLLKELSKKYQIIYLTCHKSREII</sequence>
<feature type="coiled-coil region" evidence="1">
    <location>
        <begin position="516"/>
        <end position="615"/>
    </location>
</feature>
<comment type="caution">
    <text evidence="4">The sequence shown here is derived from an EMBL/GenBank/DDBJ whole genome shotgun (WGS) entry which is preliminary data.</text>
</comment>
<evidence type="ECO:0000313" key="5">
    <source>
        <dbReference type="Proteomes" id="UP000823613"/>
    </source>
</evidence>
<dbReference type="PANTHER" id="PTHR41259:SF1">
    <property type="entry name" value="DOUBLE-STRAND BREAK REPAIR RAD50 ATPASE, PUTATIVE-RELATED"/>
    <property type="match status" value="1"/>
</dbReference>